<reference evidence="1 2" key="1">
    <citation type="submission" date="2007-01" db="EMBL/GenBank/DDBJ databases">
        <authorList>
            <person name="Haygood M."/>
            <person name="Podell S."/>
            <person name="Anderson C."/>
            <person name="Hopkinson B."/>
            <person name="Roe K."/>
            <person name="Barbeau K."/>
            <person name="Gaasterland T."/>
            <person name="Ferriera S."/>
            <person name="Johnson J."/>
            <person name="Kravitz S."/>
            <person name="Beeson K."/>
            <person name="Sutton G."/>
            <person name="Rogers Y.-H."/>
            <person name="Friedman R."/>
            <person name="Frazier M."/>
            <person name="Venter J.C."/>
        </authorList>
    </citation>
    <scope>NUCLEOTIDE SEQUENCE [LARGE SCALE GENOMIC DNA]</scope>
    <source>
        <strain evidence="1 2">ATCC 23134</strain>
    </source>
</reference>
<evidence type="ECO:0000313" key="2">
    <source>
        <dbReference type="Proteomes" id="UP000004095"/>
    </source>
</evidence>
<name>A1ZTE3_MICM2</name>
<sequence length="1585" mass="173646">MKIQILQKNKGQSFPLSVLVFLFSIFLSMVTWANDTLRTDTTIVLKPSHIVSGKTPALVKPPPLPKNYQLGSTRSFAGLNGLQALPIESVDMHALYQQRLQRPMTDSVRKIVNKIEADLKKVTEENLFVKTITSGELVKLNLPQGVTREIGGKEYTLVLHGVHFRKGDGYIQVSMKLPIPESKDSQGKDRALYFWGQVGFTQGGAFQQGRIGLLVDFPMKFGDNILTFENSTLGAQNPDGTFVTFDCNGFKNMGVKGQLEFSRNVLVPETAAGKRDPDTNNRVKGSFNAVVGGWNDILLEIDLPQRFQAARLPRFGFVVKQAVLDLSDERNAAGQQFPAGYAESYLPDGNSPLWRGLSIKEFRLYLPPEFKKTDNNQASSAGLYIVAQNALIDKQGFTGEISGTNIIAKGQGKMGKWPFSVEQFYVKMEATQLRAAHFGGKVRLPISKDDPSAYLGYTVIINPDAGDYVAQVRYNKNMKLGLWVAQMEVLPSSSLELGVQNGEFLARATLNGKFTDIGGKKFSKTLQMKDIDFERMVIQTQAPYLSVGAMSLGSIGKTQKLGGFTFTLEKIGFIEGEAERLGQTGLQVGGKVNFVQGKNGFGAEAYGTIYGRLEDTPLGFQVPVFEDVELNKIGIDIDMGAFRLAGRLQFYKNNDLYGRGFRGDIQAAFGKSKMRINVKASAMFGNVGGFNYWFADALATFTPGIPLVANGIQLGGFGGGAYYHMKRAINSNFSNQLGATRSGISYEPDKATFLGIKASVMLMGPNPSTYNGEAGFEIAFNRNGGLRKIGFDARLDVATPTIEVDIGVMKKMTAEITKMEQAANKASGGLLSKLTSKSKGGAQPSYSASGNGAIRAVARIDFDIPNSTLHANLSVDINVAGGAIKGGGEAVFHFAPDTWYVHIGTPERRIGVNIMGVIQTGAYFMVGDHIPEMPAPPENVIRILGLQSEYNTQRDDAAMLAGKGFSFGANFSMDTGNMSFLMFYARFAAGLGFDVMLKKYGDGVSCKGRPGGVGINNWYAQGQVYGFFEGEIGIRVNLPFKKGNFPIIQGELAALMQAQLPNPVWIRGIVGGRFSILGGLIKGSCKFELEIGKKCELVGGSALDGVEIISDVSPAAGTPEVGVFTSPQATFNLAVNKTFELKDPVADKLKRFRVKLDYFKVTARTTGQAIEGKIEWNEDHTALSFVPKDILPSEKVMNAEVQVSFEEGTGGVWKPVAGVVEKKSMEFKTGKAPDHITRQNIAYSYPVIQQLNFHVGETSQGYIQLKQGRPDLLADEKTQSLFDQKLRFVAANNPKVFKELPFVYDRANVRINFAIPQDLSKEVVYHWQIVNIPKGKAARVDENVTNVVKKNNSANVSVTSKKLEGSRSVLKEKNIFNAPVRTSAYATFADKFNALTRTSGWSWPIATSVHVLGATYTGKETFDLFEIAGEGGKPALVELEALIANTPWYQNVINPLIYQNLSRVGLERSVKPFGIPPFKAMFINQKNWQTVLSEETLQATKPAHYRGAFIFNIPSVVQRDYMDLVYKAAALKLTTSAPWIDRILTTPFPSISTGSYEAVIRYRLPGSNRVTFERKFTIINPGIKD</sequence>
<dbReference type="OrthoDB" id="1521695at2"/>
<evidence type="ECO:0000313" key="1">
    <source>
        <dbReference type="EMBL" id="EAY26365.1"/>
    </source>
</evidence>
<dbReference type="EMBL" id="AAWS01000035">
    <property type="protein sequence ID" value="EAY26365.1"/>
    <property type="molecule type" value="Genomic_DNA"/>
</dbReference>
<dbReference type="Proteomes" id="UP000004095">
    <property type="component" value="Unassembled WGS sequence"/>
</dbReference>
<dbReference type="RefSeq" id="WP_002701155.1">
    <property type="nucleotide sequence ID" value="NZ_AAWS01000035.1"/>
</dbReference>
<proteinExistence type="predicted"/>
<accession>A1ZTE3</accession>
<organism evidence="1 2">
    <name type="scientific">Microscilla marina ATCC 23134</name>
    <dbReference type="NCBI Taxonomy" id="313606"/>
    <lineage>
        <taxon>Bacteria</taxon>
        <taxon>Pseudomonadati</taxon>
        <taxon>Bacteroidota</taxon>
        <taxon>Cytophagia</taxon>
        <taxon>Cytophagales</taxon>
        <taxon>Microscillaceae</taxon>
        <taxon>Microscilla</taxon>
    </lineage>
</organism>
<keyword evidence="2" id="KW-1185">Reference proteome</keyword>
<gene>
    <name evidence="1" type="ORF">M23134_04643</name>
</gene>
<protein>
    <submittedName>
        <fullName evidence="1">Uncharacterized protein</fullName>
    </submittedName>
</protein>
<dbReference type="eggNOG" id="COG0419">
    <property type="taxonomic scope" value="Bacteria"/>
</dbReference>
<comment type="caution">
    <text evidence="1">The sequence shown here is derived from an EMBL/GenBank/DDBJ whole genome shotgun (WGS) entry which is preliminary data.</text>
</comment>